<sequence>MEQIQKKRITRKGVTQLPLVLSVSLFSCLFAYYYYYDYYCSVLTSYVDLVYPIELLLTQRVDKTYVFLICNGILVVLVKTSGSLISQSSFDLKEHIYIKNIHDALETQYEDNLVEDEELVIKVDGIEEDVKFVIENDGETIEELNKKFDEFIRKRKEEIRSNGEQLPMLSYN</sequence>
<dbReference type="PANTHER" id="PTHR34947">
    <property type="entry name" value="TRANSMEMBRANE PROTEIN"/>
    <property type="match status" value="1"/>
</dbReference>
<dbReference type="EMBL" id="MNCJ02000326">
    <property type="protein sequence ID" value="KAF5781156.1"/>
    <property type="molecule type" value="Genomic_DNA"/>
</dbReference>
<protein>
    <submittedName>
        <fullName evidence="2">Uncharacterized protein</fullName>
    </submittedName>
</protein>
<dbReference type="Gramene" id="mRNA:HanXRQr2_Chr11g0480201">
    <property type="protein sequence ID" value="CDS:HanXRQr2_Chr11g0480201.1"/>
    <property type="gene ID" value="HanXRQr2_Chr11g0480201"/>
</dbReference>
<dbReference type="OrthoDB" id="1727102at2759"/>
<evidence type="ECO:0000256" key="1">
    <source>
        <dbReference type="SAM" id="Phobius"/>
    </source>
</evidence>
<dbReference type="PANTHER" id="PTHR34947:SF2">
    <property type="entry name" value="TRANSMEMBRANE PROTEIN"/>
    <property type="match status" value="1"/>
</dbReference>
<dbReference type="PROSITE" id="PS51257">
    <property type="entry name" value="PROKAR_LIPOPROTEIN"/>
    <property type="match status" value="1"/>
</dbReference>
<gene>
    <name evidence="2" type="ORF">HanXRQr2_Chr11g0480201</name>
</gene>
<feature type="transmembrane region" description="Helical" evidence="1">
    <location>
        <begin position="14"/>
        <end position="35"/>
    </location>
</feature>
<keyword evidence="1" id="KW-0472">Membrane</keyword>
<comment type="caution">
    <text evidence="2">The sequence shown here is derived from an EMBL/GenBank/DDBJ whole genome shotgun (WGS) entry which is preliminary data.</text>
</comment>
<reference evidence="2" key="1">
    <citation type="journal article" date="2017" name="Nature">
        <title>The sunflower genome provides insights into oil metabolism, flowering and Asterid evolution.</title>
        <authorList>
            <person name="Badouin H."/>
            <person name="Gouzy J."/>
            <person name="Grassa C.J."/>
            <person name="Murat F."/>
            <person name="Staton S.E."/>
            <person name="Cottret L."/>
            <person name="Lelandais-Briere C."/>
            <person name="Owens G.L."/>
            <person name="Carrere S."/>
            <person name="Mayjonade B."/>
            <person name="Legrand L."/>
            <person name="Gill N."/>
            <person name="Kane N.C."/>
            <person name="Bowers J.E."/>
            <person name="Hubner S."/>
            <person name="Bellec A."/>
            <person name="Berard A."/>
            <person name="Berges H."/>
            <person name="Blanchet N."/>
            <person name="Boniface M.C."/>
            <person name="Brunel D."/>
            <person name="Catrice O."/>
            <person name="Chaidir N."/>
            <person name="Claudel C."/>
            <person name="Donnadieu C."/>
            <person name="Faraut T."/>
            <person name="Fievet G."/>
            <person name="Helmstetter N."/>
            <person name="King M."/>
            <person name="Knapp S.J."/>
            <person name="Lai Z."/>
            <person name="Le Paslier M.C."/>
            <person name="Lippi Y."/>
            <person name="Lorenzon L."/>
            <person name="Mandel J.R."/>
            <person name="Marage G."/>
            <person name="Marchand G."/>
            <person name="Marquand E."/>
            <person name="Bret-Mestries E."/>
            <person name="Morien E."/>
            <person name="Nambeesan S."/>
            <person name="Nguyen T."/>
            <person name="Pegot-Espagnet P."/>
            <person name="Pouilly N."/>
            <person name="Raftis F."/>
            <person name="Sallet E."/>
            <person name="Schiex T."/>
            <person name="Thomas J."/>
            <person name="Vandecasteele C."/>
            <person name="Vares D."/>
            <person name="Vear F."/>
            <person name="Vautrin S."/>
            <person name="Crespi M."/>
            <person name="Mangin B."/>
            <person name="Burke J.M."/>
            <person name="Salse J."/>
            <person name="Munos S."/>
            <person name="Vincourt P."/>
            <person name="Rieseberg L.H."/>
            <person name="Langlade N.B."/>
        </authorList>
    </citation>
    <scope>NUCLEOTIDE SEQUENCE</scope>
    <source>
        <tissue evidence="2">Leaves</tissue>
    </source>
</reference>
<reference evidence="2" key="2">
    <citation type="submission" date="2020-06" db="EMBL/GenBank/DDBJ databases">
        <title>Helianthus annuus Genome sequencing and assembly Release 2.</title>
        <authorList>
            <person name="Gouzy J."/>
            <person name="Langlade N."/>
            <person name="Munos S."/>
        </authorList>
    </citation>
    <scope>NUCLEOTIDE SEQUENCE</scope>
    <source>
        <tissue evidence="2">Leaves</tissue>
    </source>
</reference>
<name>A0A9K3HMJ0_HELAN</name>
<dbReference type="AlphaFoldDB" id="A0A9K3HMJ0"/>
<evidence type="ECO:0000313" key="3">
    <source>
        <dbReference type="Proteomes" id="UP000215914"/>
    </source>
</evidence>
<evidence type="ECO:0000313" key="2">
    <source>
        <dbReference type="EMBL" id="KAF5781156.1"/>
    </source>
</evidence>
<proteinExistence type="predicted"/>
<keyword evidence="1" id="KW-0812">Transmembrane</keyword>
<accession>A0A9K3HMJ0</accession>
<organism evidence="2 3">
    <name type="scientific">Helianthus annuus</name>
    <name type="common">Common sunflower</name>
    <dbReference type="NCBI Taxonomy" id="4232"/>
    <lineage>
        <taxon>Eukaryota</taxon>
        <taxon>Viridiplantae</taxon>
        <taxon>Streptophyta</taxon>
        <taxon>Embryophyta</taxon>
        <taxon>Tracheophyta</taxon>
        <taxon>Spermatophyta</taxon>
        <taxon>Magnoliopsida</taxon>
        <taxon>eudicotyledons</taxon>
        <taxon>Gunneridae</taxon>
        <taxon>Pentapetalae</taxon>
        <taxon>asterids</taxon>
        <taxon>campanulids</taxon>
        <taxon>Asterales</taxon>
        <taxon>Asteraceae</taxon>
        <taxon>Asteroideae</taxon>
        <taxon>Heliantheae alliance</taxon>
        <taxon>Heliantheae</taxon>
        <taxon>Helianthus</taxon>
    </lineage>
</organism>
<dbReference type="Proteomes" id="UP000215914">
    <property type="component" value="Unassembled WGS sequence"/>
</dbReference>
<feature type="transmembrane region" description="Helical" evidence="1">
    <location>
        <begin position="65"/>
        <end position="85"/>
    </location>
</feature>
<keyword evidence="3" id="KW-1185">Reference proteome</keyword>
<keyword evidence="1" id="KW-1133">Transmembrane helix</keyword>